<dbReference type="AlphaFoldDB" id="X1DCM3"/>
<accession>X1DCM3</accession>
<proteinExistence type="predicted"/>
<comment type="caution">
    <text evidence="1">The sequence shown here is derived from an EMBL/GenBank/DDBJ whole genome shotgun (WGS) entry which is preliminary data.</text>
</comment>
<sequence>AKRNNPDVIYYNTINFCVYYNNYYLEFDFHGIYDFNNANYY</sequence>
<name>X1DCM3_9ZZZZ</name>
<organism evidence="1">
    <name type="scientific">marine sediment metagenome</name>
    <dbReference type="NCBI Taxonomy" id="412755"/>
    <lineage>
        <taxon>unclassified sequences</taxon>
        <taxon>metagenomes</taxon>
        <taxon>ecological metagenomes</taxon>
    </lineage>
</organism>
<reference evidence="1" key="1">
    <citation type="journal article" date="2014" name="Front. Microbiol.">
        <title>High frequency of phylogenetically diverse reductive dehalogenase-homologous genes in deep subseafloor sedimentary metagenomes.</title>
        <authorList>
            <person name="Kawai M."/>
            <person name="Futagami T."/>
            <person name="Toyoda A."/>
            <person name="Takaki Y."/>
            <person name="Nishi S."/>
            <person name="Hori S."/>
            <person name="Arai W."/>
            <person name="Tsubouchi T."/>
            <person name="Morono Y."/>
            <person name="Uchiyama I."/>
            <person name="Ito T."/>
            <person name="Fujiyama A."/>
            <person name="Inagaki F."/>
            <person name="Takami H."/>
        </authorList>
    </citation>
    <scope>NUCLEOTIDE SEQUENCE</scope>
    <source>
        <strain evidence="1">Expedition CK06-06</strain>
    </source>
</reference>
<gene>
    <name evidence="1" type="ORF">S01H4_48790</name>
</gene>
<evidence type="ECO:0000313" key="1">
    <source>
        <dbReference type="EMBL" id="GAG94181.1"/>
    </source>
</evidence>
<feature type="non-terminal residue" evidence="1">
    <location>
        <position position="1"/>
    </location>
</feature>
<dbReference type="EMBL" id="BART01027529">
    <property type="protein sequence ID" value="GAG94181.1"/>
    <property type="molecule type" value="Genomic_DNA"/>
</dbReference>
<protein>
    <submittedName>
        <fullName evidence="1">Uncharacterized protein</fullName>
    </submittedName>
</protein>